<proteinExistence type="predicted"/>
<dbReference type="InterPro" id="IPR006059">
    <property type="entry name" value="SBP"/>
</dbReference>
<sequence length="356" mass="38457">MGRSIIAGIVLCAVLLGGATWLWLQPPSAASVQAEARREGAVRILGNADADAVAPLIADFRRQHPQVQVVYEDLQSSILHRRFLADAAAAQPGVDIVWSSAMDLQARLINDGHAQPYASPHKPALPAEALWKDMGYGITAEPVVLVYNRQAIAPDRVPQTHRALQQLLASGDPALRGQVTTYDPAQSDVGYLYLTQDLAATRDTYALWRALAVNDPVLAATTAQMVDAVAEGRAAIAYNVVGPYASERAEADERLGVVFPQDYTLVASRMAFIARDAPHPNAARLFLDWMLSREGQSLLAREWLPPVRTDMAKGALAVARPRAIRGGPQLFVNLDPVKRRRVLGEWDAILAGGAGS</sequence>
<keyword evidence="3" id="KW-1185">Reference proteome</keyword>
<accession>A0A0B2BSA4</accession>
<dbReference type="Pfam" id="PF13416">
    <property type="entry name" value="SBP_bac_8"/>
    <property type="match status" value="1"/>
</dbReference>
<keyword evidence="1" id="KW-0732">Signal</keyword>
<comment type="caution">
    <text evidence="2">The sequence shown here is derived from an EMBL/GenBank/DDBJ whole genome shotgun (WGS) entry which is preliminary data.</text>
</comment>
<dbReference type="STRING" id="1572751.PK98_10625"/>
<dbReference type="Proteomes" id="UP000030988">
    <property type="component" value="Unassembled WGS sequence"/>
</dbReference>
<dbReference type="PANTHER" id="PTHR30006:SF25">
    <property type="entry name" value="PHOSPHOGLYCERATE TRANSPORT REGULATORY PROTEIN PGTC"/>
    <property type="match status" value="1"/>
</dbReference>
<dbReference type="GO" id="GO:0030288">
    <property type="term" value="C:outer membrane-bounded periplasmic space"/>
    <property type="evidence" value="ECO:0007669"/>
    <property type="project" value="TreeGrafter"/>
</dbReference>
<dbReference type="SUPFAM" id="SSF53850">
    <property type="entry name" value="Periplasmic binding protein-like II"/>
    <property type="match status" value="1"/>
</dbReference>
<gene>
    <name evidence="2" type="ORF">PK98_10625</name>
</gene>
<reference evidence="2 3" key="1">
    <citation type="submission" date="2014-11" db="EMBL/GenBank/DDBJ databases">
        <title>Draft genome sequence of Kirrobacter mercurialis.</title>
        <authorList>
            <person name="Coil D.A."/>
            <person name="Eisen J.A."/>
        </authorList>
    </citation>
    <scope>NUCLEOTIDE SEQUENCE [LARGE SCALE GENOMIC DNA]</scope>
    <source>
        <strain evidence="2 3">Coronado</strain>
    </source>
</reference>
<dbReference type="AlphaFoldDB" id="A0A0B2BSA4"/>
<evidence type="ECO:0000313" key="3">
    <source>
        <dbReference type="Proteomes" id="UP000030988"/>
    </source>
</evidence>
<dbReference type="OrthoDB" id="8673316at2"/>
<evidence type="ECO:0000313" key="2">
    <source>
        <dbReference type="EMBL" id="KHL24468.1"/>
    </source>
</evidence>
<protein>
    <recommendedName>
        <fullName evidence="4">Iron ABC transporter substrate-binding protein</fullName>
    </recommendedName>
</protein>
<dbReference type="EMBL" id="JTDN01000002">
    <property type="protein sequence ID" value="KHL24468.1"/>
    <property type="molecule type" value="Genomic_DNA"/>
</dbReference>
<evidence type="ECO:0008006" key="4">
    <source>
        <dbReference type="Google" id="ProtNLM"/>
    </source>
</evidence>
<dbReference type="PANTHER" id="PTHR30006">
    <property type="entry name" value="THIAMINE-BINDING PERIPLASMIC PROTEIN-RELATED"/>
    <property type="match status" value="1"/>
</dbReference>
<dbReference type="RefSeq" id="WP_039096898.1">
    <property type="nucleotide sequence ID" value="NZ_JTDN01000002.1"/>
</dbReference>
<evidence type="ECO:0000256" key="1">
    <source>
        <dbReference type="ARBA" id="ARBA00022729"/>
    </source>
</evidence>
<dbReference type="Gene3D" id="3.40.190.10">
    <property type="entry name" value="Periplasmic binding protein-like II"/>
    <property type="match status" value="2"/>
</dbReference>
<name>A0A0B2BSA4_9SPHN</name>
<organism evidence="2 3">
    <name type="scientific">Croceibacterium mercuriale</name>
    <dbReference type="NCBI Taxonomy" id="1572751"/>
    <lineage>
        <taxon>Bacteria</taxon>
        <taxon>Pseudomonadati</taxon>
        <taxon>Pseudomonadota</taxon>
        <taxon>Alphaproteobacteria</taxon>
        <taxon>Sphingomonadales</taxon>
        <taxon>Erythrobacteraceae</taxon>
        <taxon>Croceibacterium</taxon>
    </lineage>
</organism>